<dbReference type="PROSITE" id="PS50850">
    <property type="entry name" value="MFS"/>
    <property type="match status" value="1"/>
</dbReference>
<dbReference type="InterPro" id="IPR011701">
    <property type="entry name" value="MFS"/>
</dbReference>
<feature type="transmembrane region" description="Helical" evidence="6">
    <location>
        <begin position="182"/>
        <end position="208"/>
    </location>
</feature>
<dbReference type="Pfam" id="PF07690">
    <property type="entry name" value="MFS_1"/>
    <property type="match status" value="1"/>
</dbReference>
<name>A0A1L0BP19_9ASCO</name>
<protein>
    <submittedName>
        <fullName evidence="8">CIC11C00000001255</fullName>
    </submittedName>
</protein>
<dbReference type="EMBL" id="LT635759">
    <property type="protein sequence ID" value="SGZ53143.1"/>
    <property type="molecule type" value="Genomic_DNA"/>
</dbReference>
<dbReference type="Proteomes" id="UP000182334">
    <property type="component" value="Chromosome IV"/>
</dbReference>
<dbReference type="PANTHER" id="PTHR23511:SF4">
    <property type="entry name" value="MAJOR FACILITATOR SUPERFAMILY (MFS) PROFILE DOMAIN-CONTAINING PROTEIN"/>
    <property type="match status" value="1"/>
</dbReference>
<comment type="subcellular location">
    <subcellularLocation>
        <location evidence="1">Membrane</location>
        <topology evidence="1">Multi-pass membrane protein</topology>
    </subcellularLocation>
</comment>
<keyword evidence="4 6" id="KW-1133">Transmembrane helix</keyword>
<feature type="transmembrane region" description="Helical" evidence="6">
    <location>
        <begin position="430"/>
        <end position="449"/>
    </location>
</feature>
<dbReference type="OrthoDB" id="3936150at2759"/>
<dbReference type="InterPro" id="IPR036259">
    <property type="entry name" value="MFS_trans_sf"/>
</dbReference>
<evidence type="ECO:0000256" key="3">
    <source>
        <dbReference type="ARBA" id="ARBA00022692"/>
    </source>
</evidence>
<dbReference type="SUPFAM" id="SSF103473">
    <property type="entry name" value="MFS general substrate transporter"/>
    <property type="match status" value="1"/>
</dbReference>
<feature type="transmembrane region" description="Helical" evidence="6">
    <location>
        <begin position="402"/>
        <end position="418"/>
    </location>
</feature>
<feature type="transmembrane region" description="Helical" evidence="6">
    <location>
        <begin position="334"/>
        <end position="357"/>
    </location>
</feature>
<feature type="transmembrane region" description="Helical" evidence="6">
    <location>
        <begin position="377"/>
        <end position="395"/>
    </location>
</feature>
<keyword evidence="5 6" id="KW-0472">Membrane</keyword>
<keyword evidence="2" id="KW-0813">Transport</keyword>
<keyword evidence="9" id="KW-1185">Reference proteome</keyword>
<evidence type="ECO:0000259" key="7">
    <source>
        <dbReference type="PROSITE" id="PS50850"/>
    </source>
</evidence>
<dbReference type="AlphaFoldDB" id="A0A1L0BP19"/>
<feature type="domain" description="Major facilitator superfamily (MFS) profile" evidence="7">
    <location>
        <begin position="36"/>
        <end position="515"/>
    </location>
</feature>
<dbReference type="GO" id="GO:0016020">
    <property type="term" value="C:membrane"/>
    <property type="evidence" value="ECO:0007669"/>
    <property type="project" value="UniProtKB-SubCell"/>
</dbReference>
<dbReference type="GO" id="GO:0022857">
    <property type="term" value="F:transmembrane transporter activity"/>
    <property type="evidence" value="ECO:0007669"/>
    <property type="project" value="InterPro"/>
</dbReference>
<feature type="transmembrane region" description="Helical" evidence="6">
    <location>
        <begin position="149"/>
        <end position="175"/>
    </location>
</feature>
<feature type="transmembrane region" description="Helical" evidence="6">
    <location>
        <begin position="228"/>
        <end position="248"/>
    </location>
</feature>
<reference evidence="8 9" key="1">
    <citation type="submission" date="2016-10" db="EMBL/GenBank/DDBJ databases">
        <authorList>
            <person name="de Groot N.N."/>
        </authorList>
    </citation>
    <scope>NUCLEOTIDE SEQUENCE [LARGE SCALE GENOMIC DNA]</scope>
    <source>
        <strain evidence="8 9">CBS 141442</strain>
    </source>
</reference>
<dbReference type="PANTHER" id="PTHR23511">
    <property type="entry name" value="SYNAPTIC VESICLE GLYCOPROTEIN 2"/>
    <property type="match status" value="1"/>
</dbReference>
<accession>A0A1L0BP19</accession>
<keyword evidence="3 6" id="KW-0812">Transmembrane</keyword>
<evidence type="ECO:0000313" key="8">
    <source>
        <dbReference type="EMBL" id="SGZ53143.1"/>
    </source>
</evidence>
<organism evidence="8 9">
    <name type="scientific">Sungouiella intermedia</name>
    <dbReference type="NCBI Taxonomy" id="45354"/>
    <lineage>
        <taxon>Eukaryota</taxon>
        <taxon>Fungi</taxon>
        <taxon>Dikarya</taxon>
        <taxon>Ascomycota</taxon>
        <taxon>Saccharomycotina</taxon>
        <taxon>Pichiomycetes</taxon>
        <taxon>Metschnikowiaceae</taxon>
        <taxon>Sungouiella</taxon>
    </lineage>
</organism>
<feature type="transmembrane region" description="Helical" evidence="6">
    <location>
        <begin position="489"/>
        <end position="511"/>
    </location>
</feature>
<evidence type="ECO:0000256" key="5">
    <source>
        <dbReference type="ARBA" id="ARBA00023136"/>
    </source>
</evidence>
<dbReference type="Gene3D" id="1.20.1250.20">
    <property type="entry name" value="MFS general substrate transporter like domains"/>
    <property type="match status" value="1"/>
</dbReference>
<feature type="transmembrane region" description="Helical" evidence="6">
    <location>
        <begin position="104"/>
        <end position="120"/>
    </location>
</feature>
<dbReference type="InterPro" id="IPR020846">
    <property type="entry name" value="MFS_dom"/>
</dbReference>
<evidence type="ECO:0000256" key="4">
    <source>
        <dbReference type="ARBA" id="ARBA00022989"/>
    </source>
</evidence>
<proteinExistence type="predicted"/>
<evidence type="ECO:0000256" key="2">
    <source>
        <dbReference type="ARBA" id="ARBA00022448"/>
    </source>
</evidence>
<sequence>MSFEKSPVRTEIQEDSSLTDIEHGLGPQIAQKDLVVESDVALGKKMFLVNNALDDIGFTWYHLKLFCIAGFGYSADSQLEMIQSSVKTVVDRQFKQDYPVATEIFYVGLILGSIFWGFGGDIIGRKTAFNTSLLLAATFGFITGGMNSYATYCLFMCLNAFCAGGNIALDVAVFLEFSPSKYTWITTFMAAWWGVGQTIATLVAWAFIPNYSCKSSEDCPSHKNRGWRYAWYTNSGIVMFAALCRLFIFKLDETPKYLVSNGRDEEAVEALRKIAEKYNRPFTLTVEKLKECGEVDSSHNFKEDGYSWKAVTTAIVEHCKVLYLSKKVAYSTTLILLSWFLIGISYSTFFNFLYIFIGLHGGDTGSTTFIVYRNSAISNFVGIFGPMVAGALVMIPRLGRRGTMTIGAFCGMAILFGYTTVRTQSGDVGFASATYFFINIYYGCLYAYTPEVFPAVARTTGGALALVSARVSGSLAPVVYYYGQKSGSAVPIWVCGAIIGALGVISLLLPFEPTKRRSV</sequence>
<evidence type="ECO:0000256" key="1">
    <source>
        <dbReference type="ARBA" id="ARBA00004141"/>
    </source>
</evidence>
<evidence type="ECO:0000313" key="9">
    <source>
        <dbReference type="Proteomes" id="UP000182334"/>
    </source>
</evidence>
<gene>
    <name evidence="8" type="ORF">SAMEA4029010_CIC11G00000001255</name>
</gene>
<feature type="transmembrane region" description="Helical" evidence="6">
    <location>
        <begin position="127"/>
        <end position="143"/>
    </location>
</feature>
<evidence type="ECO:0000256" key="6">
    <source>
        <dbReference type="SAM" id="Phobius"/>
    </source>
</evidence>